<dbReference type="GO" id="GO:0005509">
    <property type="term" value="F:calcium ion binding"/>
    <property type="evidence" value="ECO:0007669"/>
    <property type="project" value="InterPro"/>
</dbReference>
<gene>
    <name evidence="4" type="ORF">A4U43_C04F10370</name>
</gene>
<dbReference type="InterPro" id="IPR011992">
    <property type="entry name" value="EF-hand-dom_pair"/>
</dbReference>
<reference evidence="5" key="1">
    <citation type="journal article" date="2017" name="Nat. Commun.">
        <title>The asparagus genome sheds light on the origin and evolution of a young Y chromosome.</title>
        <authorList>
            <person name="Harkess A."/>
            <person name="Zhou J."/>
            <person name="Xu C."/>
            <person name="Bowers J.E."/>
            <person name="Van der Hulst R."/>
            <person name="Ayyampalayam S."/>
            <person name="Mercati F."/>
            <person name="Riccardi P."/>
            <person name="McKain M.R."/>
            <person name="Kakrana A."/>
            <person name="Tang H."/>
            <person name="Ray J."/>
            <person name="Groenendijk J."/>
            <person name="Arikit S."/>
            <person name="Mathioni S.M."/>
            <person name="Nakano M."/>
            <person name="Shan H."/>
            <person name="Telgmann-Rauber A."/>
            <person name="Kanno A."/>
            <person name="Yue Z."/>
            <person name="Chen H."/>
            <person name="Li W."/>
            <person name="Chen Y."/>
            <person name="Xu X."/>
            <person name="Zhang Y."/>
            <person name="Luo S."/>
            <person name="Chen H."/>
            <person name="Gao J."/>
            <person name="Mao Z."/>
            <person name="Pires J.C."/>
            <person name="Luo M."/>
            <person name="Kudrna D."/>
            <person name="Wing R.A."/>
            <person name="Meyers B.C."/>
            <person name="Yi K."/>
            <person name="Kong H."/>
            <person name="Lavrijsen P."/>
            <person name="Sunseri F."/>
            <person name="Falavigna A."/>
            <person name="Ye Y."/>
            <person name="Leebens-Mack J.H."/>
            <person name="Chen G."/>
        </authorList>
    </citation>
    <scope>NUCLEOTIDE SEQUENCE [LARGE SCALE GENOMIC DNA]</scope>
    <source>
        <strain evidence="5">cv. DH0086</strain>
    </source>
</reference>
<dbReference type="SUPFAM" id="SSF47473">
    <property type="entry name" value="EF-hand"/>
    <property type="match status" value="1"/>
</dbReference>
<organism evidence="4 5">
    <name type="scientific">Asparagus officinalis</name>
    <name type="common">Garden asparagus</name>
    <dbReference type="NCBI Taxonomy" id="4686"/>
    <lineage>
        <taxon>Eukaryota</taxon>
        <taxon>Viridiplantae</taxon>
        <taxon>Streptophyta</taxon>
        <taxon>Embryophyta</taxon>
        <taxon>Tracheophyta</taxon>
        <taxon>Spermatophyta</taxon>
        <taxon>Magnoliopsida</taxon>
        <taxon>Liliopsida</taxon>
        <taxon>Asparagales</taxon>
        <taxon>Asparagaceae</taxon>
        <taxon>Asparagoideae</taxon>
        <taxon>Asparagus</taxon>
    </lineage>
</organism>
<feature type="compositionally biased region" description="Low complexity" evidence="2">
    <location>
        <begin position="77"/>
        <end position="86"/>
    </location>
</feature>
<dbReference type="InterPro" id="IPR018247">
    <property type="entry name" value="EF_Hand_1_Ca_BS"/>
</dbReference>
<dbReference type="PANTHER" id="PTHR46422:SF4">
    <property type="entry name" value="SERINE_THREONINE-PROTEIN PHOSPHATASE BSL3"/>
    <property type="match status" value="1"/>
</dbReference>
<dbReference type="CDD" id="cd00051">
    <property type="entry name" value="EFh"/>
    <property type="match status" value="1"/>
</dbReference>
<dbReference type="FunFam" id="1.10.238.10:FF:000086">
    <property type="entry name" value="calcium-dependent protein kinase SK5"/>
    <property type="match status" value="1"/>
</dbReference>
<dbReference type="SUPFAM" id="SSF117281">
    <property type="entry name" value="Kelch motif"/>
    <property type="match status" value="1"/>
</dbReference>
<feature type="domain" description="EF-hand" evidence="3">
    <location>
        <begin position="147"/>
        <end position="182"/>
    </location>
</feature>
<evidence type="ECO:0000256" key="2">
    <source>
        <dbReference type="SAM" id="MobiDB-lite"/>
    </source>
</evidence>
<dbReference type="InterPro" id="IPR015915">
    <property type="entry name" value="Kelch-typ_b-propeller"/>
</dbReference>
<evidence type="ECO:0000259" key="3">
    <source>
        <dbReference type="PROSITE" id="PS50222"/>
    </source>
</evidence>
<dbReference type="Pfam" id="PF13405">
    <property type="entry name" value="EF-hand_6"/>
    <property type="match status" value="1"/>
</dbReference>
<dbReference type="InterPro" id="IPR002048">
    <property type="entry name" value="EF_hand_dom"/>
</dbReference>
<dbReference type="PROSITE" id="PS00018">
    <property type="entry name" value="EF_HAND_1"/>
    <property type="match status" value="3"/>
</dbReference>
<dbReference type="PROSITE" id="PS50222">
    <property type="entry name" value="EF_HAND_2"/>
    <property type="match status" value="3"/>
</dbReference>
<feature type="domain" description="EF-hand" evidence="3">
    <location>
        <begin position="219"/>
        <end position="254"/>
    </location>
</feature>
<evidence type="ECO:0000313" key="4">
    <source>
        <dbReference type="EMBL" id="ONK71601.1"/>
    </source>
</evidence>
<feature type="compositionally biased region" description="Polar residues" evidence="2">
    <location>
        <begin position="63"/>
        <end position="75"/>
    </location>
</feature>
<dbReference type="Pfam" id="PF13499">
    <property type="entry name" value="EF-hand_7"/>
    <property type="match status" value="1"/>
</dbReference>
<dbReference type="EMBL" id="CM007384">
    <property type="protein sequence ID" value="ONK71601.1"/>
    <property type="molecule type" value="Genomic_DNA"/>
</dbReference>
<dbReference type="PANTHER" id="PTHR46422">
    <property type="entry name" value="SERINE/THREONINE-PROTEIN PHOSPHATASE BSL3"/>
    <property type="match status" value="1"/>
</dbReference>
<dbReference type="Proteomes" id="UP000243459">
    <property type="component" value="Chromosome 4"/>
</dbReference>
<feature type="region of interest" description="Disordered" evidence="2">
    <location>
        <begin position="1"/>
        <end position="86"/>
    </location>
</feature>
<dbReference type="Gramene" id="ONK71601">
    <property type="protein sequence ID" value="ONK71601"/>
    <property type="gene ID" value="A4U43_C04F10370"/>
</dbReference>
<dbReference type="AlphaFoldDB" id="A0A5P1F4M2"/>
<proteinExistence type="predicted"/>
<keyword evidence="5" id="KW-1185">Reference proteome</keyword>
<dbReference type="SMART" id="SM00054">
    <property type="entry name" value="EFh"/>
    <property type="match status" value="3"/>
</dbReference>
<feature type="domain" description="EF-hand" evidence="3">
    <location>
        <begin position="183"/>
        <end position="218"/>
    </location>
</feature>
<feature type="compositionally biased region" description="Low complexity" evidence="2">
    <location>
        <begin position="50"/>
        <end position="59"/>
    </location>
</feature>
<evidence type="ECO:0000256" key="1">
    <source>
        <dbReference type="ARBA" id="ARBA00022837"/>
    </source>
</evidence>
<keyword evidence="1" id="KW-0106">Calcium</keyword>
<accession>A0A5P1F4M2</accession>
<dbReference type="Gene3D" id="1.10.238.10">
    <property type="entry name" value="EF-hand"/>
    <property type="match status" value="1"/>
</dbReference>
<name>A0A5P1F4M2_ASPOF</name>
<sequence length="411" mass="43822">MEPSAAVADQPVKIVQAKTEPSGDQHSHSADYAPYPKLDPADVAPPPPATDTAARSATAGDYQATTMPPESNPYVTPSPAAASSSSKIKDALGRWGKMGEAAKKTEDLAGNVWQHCRKEAEAGVYNVFVGEDPFLYGFVIAGCLSEEEIRGLKEMFKGMDTDNSGTITLEELKQGLTKQGTKLSEMEVKQLMEAADADGNGTIDYEEFITATMHMNRMDREEHLYTAFQYFDKDNSGFITIEDLEQALKEKGLYDGGNIKDIILDADSDNVCIHVCGHTLTTVAAVGEEGTAAYVGPRLILFGGATAAVGEEGTAAYVGPRLILFGGATALEGNNAKLPSSARSAGIRLAGATADVHCYDVLTNKWSRLTPLGEPPSLRAAHVIIAEGTMVVIQDYREKPRLVACTVAVSV</sequence>
<dbReference type="Gene3D" id="2.120.10.80">
    <property type="entry name" value="Kelch-type beta propeller"/>
    <property type="match status" value="1"/>
</dbReference>
<protein>
    <recommendedName>
        <fullName evidence="3">EF-hand domain-containing protein</fullName>
    </recommendedName>
</protein>
<evidence type="ECO:0000313" key="5">
    <source>
        <dbReference type="Proteomes" id="UP000243459"/>
    </source>
</evidence>